<evidence type="ECO:0000313" key="1">
    <source>
        <dbReference type="EMBL" id="NDY83040.1"/>
    </source>
</evidence>
<protein>
    <submittedName>
        <fullName evidence="1">Uncharacterized protein</fullName>
    </submittedName>
</protein>
<dbReference type="RefSeq" id="WP_163653525.1">
    <property type="nucleotide sequence ID" value="NZ_JAAGRN010000004.1"/>
</dbReference>
<reference evidence="1" key="1">
    <citation type="submission" date="2020-02" db="EMBL/GenBank/DDBJ databases">
        <authorList>
            <person name="Chen W.-M."/>
        </authorList>
    </citation>
    <scope>NUCLEOTIDE SEQUENCE</scope>
    <source>
        <strain evidence="1">NBD-18</strain>
    </source>
</reference>
<comment type="caution">
    <text evidence="1">The sequence shown here is derived from an EMBL/GenBank/DDBJ whole genome shotgun (WGS) entry which is preliminary data.</text>
</comment>
<name>A0A6B2QX77_9BURK</name>
<accession>A0A6B2QX77</accession>
<organism evidence="1">
    <name type="scientific">Sheuella amnicola</name>
    <dbReference type="NCBI Taxonomy" id="2707330"/>
    <lineage>
        <taxon>Bacteria</taxon>
        <taxon>Pseudomonadati</taxon>
        <taxon>Pseudomonadota</taxon>
        <taxon>Betaproteobacteria</taxon>
        <taxon>Burkholderiales</taxon>
        <taxon>Alcaligenaceae</taxon>
        <taxon>Sheuella</taxon>
    </lineage>
</organism>
<proteinExistence type="predicted"/>
<dbReference type="EMBL" id="JAAGRN010000004">
    <property type="protein sequence ID" value="NDY83040.1"/>
    <property type="molecule type" value="Genomic_DNA"/>
</dbReference>
<dbReference type="AlphaFoldDB" id="A0A6B2QX77"/>
<sequence length="383" mass="41202">MSHIDRKYNTVLMMFYFSMRLVSSAHGALLAPFCVFLGLNLAIQAEVLAQVPGSLASQPVTITPDRPGLSVILPAQSFPVESETLANRAQEMALDPRDEDPLTGMVIEPEPQYQLDWQAGVDPLPAEYRVALTGMLGVGPAVRLNSSPRDAGWVNQAGSLKYQQDNGSAVVLGQITDSGGFWGNAPRLGGIQVTRLPNVSSRGTLMPGSFGMSAELGMTTQEDLGRIGTGGLTVGAPSGRGSVRFGLTPDVTIESRVRTGLEDHSVGLGGTMALSDWGLLRLNTTQTNPTSLTHAEDIASSSWRTGLGMQVNFDRHQLESSYETVRYNQSAIEQRLGVKHNWSVSPNLKMQFGAERELVSGGYSARVQMSVPLDAVVSKWWGN</sequence>
<gene>
    <name evidence="1" type="ORF">G3I67_07340</name>
</gene>